<dbReference type="AlphaFoldDB" id="A0A4Y9YZF9"/>
<dbReference type="Proteomes" id="UP000814176">
    <property type="component" value="Unassembled WGS sequence"/>
</dbReference>
<comment type="similarity">
    <text evidence="2">Belongs to the IFI6/IFI27 family.</text>
</comment>
<dbReference type="OrthoDB" id="2801923at2759"/>
<evidence type="ECO:0000313" key="10">
    <source>
        <dbReference type="Proteomes" id="UP000814176"/>
    </source>
</evidence>
<comment type="subcellular location">
    <subcellularLocation>
        <location evidence="1">Membrane</location>
        <topology evidence="1">Multi-pass membrane protein</topology>
    </subcellularLocation>
</comment>
<dbReference type="EMBL" id="SEKV01000064">
    <property type="protein sequence ID" value="TFY67058.1"/>
    <property type="molecule type" value="Genomic_DNA"/>
</dbReference>
<dbReference type="GeneID" id="72002745"/>
<evidence type="ECO:0000313" key="7">
    <source>
        <dbReference type="EMBL" id="KAH9843600.1"/>
    </source>
</evidence>
<dbReference type="Gene3D" id="6.10.110.10">
    <property type="match status" value="1"/>
</dbReference>
<protein>
    <submittedName>
        <fullName evidence="8">Uncharacterized protein</fullName>
    </submittedName>
</protein>
<dbReference type="Pfam" id="PF06140">
    <property type="entry name" value="Ifi-6-16"/>
    <property type="match status" value="1"/>
</dbReference>
<keyword evidence="10" id="KW-1185">Reference proteome</keyword>
<comment type="caution">
    <text evidence="8">The sequence shown here is derived from an EMBL/GenBank/DDBJ whole genome shotgun (WGS) entry which is preliminary data.</text>
</comment>
<dbReference type="InterPro" id="IPR038213">
    <property type="entry name" value="IFI6/IFI27-like_sf"/>
</dbReference>
<dbReference type="STRING" id="34475.A0A4Y9YZF9"/>
<dbReference type="InterPro" id="IPR009311">
    <property type="entry name" value="IFI6/IFI27-like"/>
</dbReference>
<evidence type="ECO:0000256" key="3">
    <source>
        <dbReference type="ARBA" id="ARBA00022692"/>
    </source>
</evidence>
<proteinExistence type="inferred from homology"/>
<gene>
    <name evidence="7" type="ORF">C8Q71DRAFT_729190</name>
    <name evidence="8" type="ORF">EVJ58_g1853</name>
</gene>
<evidence type="ECO:0000256" key="5">
    <source>
        <dbReference type="ARBA" id="ARBA00023136"/>
    </source>
</evidence>
<evidence type="ECO:0000256" key="2">
    <source>
        <dbReference type="ARBA" id="ARBA00007262"/>
    </source>
</evidence>
<dbReference type="RefSeq" id="XP_047784410.1">
    <property type="nucleotide sequence ID" value="XM_047922013.1"/>
</dbReference>
<dbReference type="Proteomes" id="UP000298390">
    <property type="component" value="Unassembled WGS sequence"/>
</dbReference>
<evidence type="ECO:0000256" key="6">
    <source>
        <dbReference type="SAM" id="Phobius"/>
    </source>
</evidence>
<feature type="transmembrane region" description="Helical" evidence="6">
    <location>
        <begin position="75"/>
        <end position="96"/>
    </location>
</feature>
<keyword evidence="3 6" id="KW-0812">Transmembrane</keyword>
<name>A0A4Y9YZF9_9APHY</name>
<keyword evidence="4 6" id="KW-1133">Transmembrane helix</keyword>
<evidence type="ECO:0000256" key="1">
    <source>
        <dbReference type="ARBA" id="ARBA00004141"/>
    </source>
</evidence>
<accession>A0A4Y9YZF9</accession>
<evidence type="ECO:0000313" key="8">
    <source>
        <dbReference type="EMBL" id="TFY67058.1"/>
    </source>
</evidence>
<keyword evidence="5 6" id="KW-0472">Membrane</keyword>
<feature type="transmembrane region" description="Helical" evidence="6">
    <location>
        <begin position="7"/>
        <end position="29"/>
    </location>
</feature>
<evidence type="ECO:0000256" key="4">
    <source>
        <dbReference type="ARBA" id="ARBA00022989"/>
    </source>
</evidence>
<dbReference type="EMBL" id="JADCUA010000001">
    <property type="protein sequence ID" value="KAH9843600.1"/>
    <property type="molecule type" value="Genomic_DNA"/>
</dbReference>
<evidence type="ECO:0000313" key="9">
    <source>
        <dbReference type="Proteomes" id="UP000298390"/>
    </source>
</evidence>
<sequence length="140" mass="13746">MRRRTLYFIIGGVVVGALVTSLVILPAVLPGALGGLGFTAAGVQAGSAAAAIHSGIGAVAAGSTFALAQAVGAGAAIPFVWTMGAAIVGAVLGGGLGKLAARLEPILAPHVANVMRGARTVASRAVRNVGRLASWVRSRL</sequence>
<organism evidence="8 9">
    <name type="scientific">Rhodofomes roseus</name>
    <dbReference type="NCBI Taxonomy" id="34475"/>
    <lineage>
        <taxon>Eukaryota</taxon>
        <taxon>Fungi</taxon>
        <taxon>Dikarya</taxon>
        <taxon>Basidiomycota</taxon>
        <taxon>Agaricomycotina</taxon>
        <taxon>Agaricomycetes</taxon>
        <taxon>Polyporales</taxon>
        <taxon>Rhodofomes</taxon>
    </lineage>
</organism>
<reference evidence="8 9" key="1">
    <citation type="submission" date="2019-01" db="EMBL/GenBank/DDBJ databases">
        <title>Genome sequencing of the rare red list fungi Fomitopsis rosea.</title>
        <authorList>
            <person name="Buettner E."/>
            <person name="Kellner H."/>
        </authorList>
    </citation>
    <scope>NUCLEOTIDE SEQUENCE [LARGE SCALE GENOMIC DNA]</scope>
    <source>
        <strain evidence="8 9">DSM 105464</strain>
    </source>
</reference>
<reference evidence="7 10" key="2">
    <citation type="journal article" date="2021" name="Environ. Microbiol.">
        <title>Gene family expansions and transcriptome signatures uncover fungal adaptations to wood decay.</title>
        <authorList>
            <person name="Hage H."/>
            <person name="Miyauchi S."/>
            <person name="Viragh M."/>
            <person name="Drula E."/>
            <person name="Min B."/>
            <person name="Chaduli D."/>
            <person name="Navarro D."/>
            <person name="Favel A."/>
            <person name="Norest M."/>
            <person name="Lesage-Meessen L."/>
            <person name="Balint B."/>
            <person name="Merenyi Z."/>
            <person name="de Eugenio L."/>
            <person name="Morin E."/>
            <person name="Martinez A.T."/>
            <person name="Baldrian P."/>
            <person name="Stursova M."/>
            <person name="Martinez M.J."/>
            <person name="Novotny C."/>
            <person name="Magnuson J.K."/>
            <person name="Spatafora J.W."/>
            <person name="Maurice S."/>
            <person name="Pangilinan J."/>
            <person name="Andreopoulos W."/>
            <person name="LaButti K."/>
            <person name="Hundley H."/>
            <person name="Na H."/>
            <person name="Kuo A."/>
            <person name="Barry K."/>
            <person name="Lipzen A."/>
            <person name="Henrissat B."/>
            <person name="Riley R."/>
            <person name="Ahrendt S."/>
            <person name="Nagy L.G."/>
            <person name="Grigoriev I.V."/>
            <person name="Martin F."/>
            <person name="Rosso M.N."/>
        </authorList>
    </citation>
    <scope>NUCLEOTIDE SEQUENCE [LARGE SCALE GENOMIC DNA]</scope>
    <source>
        <strain evidence="7 10">CIRM-BRFM 1785</strain>
    </source>
</reference>